<evidence type="ECO:0000256" key="3">
    <source>
        <dbReference type="ARBA" id="ARBA00022448"/>
    </source>
</evidence>
<evidence type="ECO:0000256" key="10">
    <source>
        <dbReference type="PIRNR" id="PIRNR002786"/>
    </source>
</evidence>
<keyword evidence="9 10" id="KW-0472">Membrane</keyword>
<keyword evidence="3 10" id="KW-0813">Transport</keyword>
<dbReference type="InterPro" id="IPR049031">
    <property type="entry name" value="T2SSK_SAM-like_1st"/>
</dbReference>
<evidence type="ECO:0000256" key="7">
    <source>
        <dbReference type="ARBA" id="ARBA00022927"/>
    </source>
</evidence>
<evidence type="ECO:0000313" key="13">
    <source>
        <dbReference type="EMBL" id="MDE1514916.1"/>
    </source>
</evidence>
<keyword evidence="6" id="KW-0812">Transmembrane</keyword>
<feature type="domain" description="T2SS protein K first SAM-like" evidence="12">
    <location>
        <begin position="101"/>
        <end position="213"/>
    </location>
</feature>
<keyword evidence="8" id="KW-1133">Transmembrane helix</keyword>
<dbReference type="Gene3D" id="3.30.1300.30">
    <property type="entry name" value="GSPII I/J protein-like"/>
    <property type="match status" value="1"/>
</dbReference>
<keyword evidence="7" id="KW-0653">Protein transport</keyword>
<dbReference type="InterPro" id="IPR049179">
    <property type="entry name" value="T2SSK_SAM-like_2nd"/>
</dbReference>
<evidence type="ECO:0000256" key="6">
    <source>
        <dbReference type="ARBA" id="ARBA00022692"/>
    </source>
</evidence>
<evidence type="ECO:0000256" key="8">
    <source>
        <dbReference type="ARBA" id="ARBA00022989"/>
    </source>
</evidence>
<comment type="similarity">
    <text evidence="2 10">Belongs to the GSP K family.</text>
</comment>
<evidence type="ECO:0000259" key="11">
    <source>
        <dbReference type="Pfam" id="PF03934"/>
    </source>
</evidence>
<gene>
    <name evidence="13" type="primary">gspK</name>
    <name evidence="13" type="ORF">PUN32_07820</name>
</gene>
<comment type="caution">
    <text evidence="13">The sequence shown here is derived from an EMBL/GenBank/DDBJ whole genome shotgun (WGS) entry which is preliminary data.</text>
</comment>
<keyword evidence="14" id="KW-1185">Reference proteome</keyword>
<dbReference type="PIRSF" id="PIRSF002786">
    <property type="entry name" value="XcpX"/>
    <property type="match status" value="1"/>
</dbReference>
<dbReference type="Gene3D" id="1.10.40.60">
    <property type="entry name" value="EpsJ-like"/>
    <property type="match status" value="2"/>
</dbReference>
<proteinExistence type="inferred from homology"/>
<evidence type="ECO:0000256" key="9">
    <source>
        <dbReference type="ARBA" id="ARBA00023136"/>
    </source>
</evidence>
<evidence type="ECO:0000256" key="1">
    <source>
        <dbReference type="ARBA" id="ARBA00004533"/>
    </source>
</evidence>
<dbReference type="Pfam" id="PF03934">
    <property type="entry name" value="T2SSK"/>
    <property type="match status" value="1"/>
</dbReference>
<dbReference type="Pfam" id="PF21687">
    <property type="entry name" value="T2SSK_1st"/>
    <property type="match status" value="1"/>
</dbReference>
<dbReference type="EMBL" id="JARBFT010000006">
    <property type="protein sequence ID" value="MDE1514916.1"/>
    <property type="molecule type" value="Genomic_DNA"/>
</dbReference>
<sequence length="337" mass="37734">MVVKQRGVALIVVLLLLAVMVSIAATMAERLFSQFQRATHQLNYQQAYWYSIGVEALVKKGIEQSYQDSQTINLSQPWATQQQTYPLDYGQVSGKIRDMQACFNLNALAQVKISADSVQKPYLLRVLQALSEEWQVEGYYLAETIADSTLEFIDADDSVRTAYGVEDSYYQSMHPAYLAADAWLADASEWRAVQQVSGELMQQALPYLCALPTEQWRLNVNTLPAEQAALLAAMFSPALSRSSAKTLLEGRPFDGWASVEDFLAESALNGVEQATRTEAQKYLSVDSHYFELDAQVLVDASRVRIRSLFYSNDKKTATVVSRRFGGISERVSDRSTE</sequence>
<dbReference type="InterPro" id="IPR005628">
    <property type="entry name" value="GspK"/>
</dbReference>
<dbReference type="RefSeq" id="WP_274722545.1">
    <property type="nucleotide sequence ID" value="NZ_JARBFT010000006.1"/>
</dbReference>
<reference evidence="13 14" key="1">
    <citation type="submission" date="2023-02" db="EMBL/GenBank/DDBJ databases">
        <title>Vibrio intestini sp. nov., a close relative of Vibrio cholerae isolated from the intestine of Healthy Culter dabryi.</title>
        <authorList>
            <person name="Wu N."/>
        </authorList>
    </citation>
    <scope>NUCLEOTIDE SEQUENCE [LARGE SCALE GENOMIC DNA]</scope>
    <source>
        <strain evidence="13 14">DSL-7</strain>
    </source>
</reference>
<dbReference type="InterPro" id="IPR045584">
    <property type="entry name" value="Pilin-like"/>
</dbReference>
<evidence type="ECO:0000256" key="2">
    <source>
        <dbReference type="ARBA" id="ARBA00007246"/>
    </source>
</evidence>
<accession>A0ABT5UZT6</accession>
<evidence type="ECO:0000256" key="5">
    <source>
        <dbReference type="ARBA" id="ARBA00022519"/>
    </source>
</evidence>
<dbReference type="Proteomes" id="UP001216189">
    <property type="component" value="Unassembled WGS sequence"/>
</dbReference>
<dbReference type="NCBIfam" id="NF037980">
    <property type="entry name" value="T2SS_GspK"/>
    <property type="match status" value="1"/>
</dbReference>
<protein>
    <recommendedName>
        <fullName evidence="10">Type II secretion system protein K</fullName>
    </recommendedName>
</protein>
<keyword evidence="4 10" id="KW-1003">Cell membrane</keyword>
<evidence type="ECO:0000313" key="14">
    <source>
        <dbReference type="Proteomes" id="UP001216189"/>
    </source>
</evidence>
<dbReference type="PANTHER" id="PTHR38831:SF1">
    <property type="entry name" value="TYPE II SECRETION SYSTEM PROTEIN K-RELATED"/>
    <property type="match status" value="1"/>
</dbReference>
<dbReference type="PANTHER" id="PTHR38831">
    <property type="entry name" value="TYPE II SECRETION SYSTEM PROTEIN K"/>
    <property type="match status" value="1"/>
</dbReference>
<feature type="domain" description="T2SS protein K second SAM-like" evidence="11">
    <location>
        <begin position="218"/>
        <end position="285"/>
    </location>
</feature>
<evidence type="ECO:0000256" key="4">
    <source>
        <dbReference type="ARBA" id="ARBA00022475"/>
    </source>
</evidence>
<name>A0ABT5UZT6_9VIBR</name>
<dbReference type="SUPFAM" id="SSF158544">
    <property type="entry name" value="GspK insert domain-like"/>
    <property type="match status" value="2"/>
</dbReference>
<keyword evidence="5 10" id="KW-0997">Cell inner membrane</keyword>
<dbReference type="SUPFAM" id="SSF54523">
    <property type="entry name" value="Pili subunits"/>
    <property type="match status" value="1"/>
</dbReference>
<evidence type="ECO:0000259" key="12">
    <source>
        <dbReference type="Pfam" id="PF21687"/>
    </source>
</evidence>
<organism evidence="13 14">
    <name type="scientific">Vibrio chanodichtyis</name>
    <dbReference type="NCBI Taxonomy" id="3027932"/>
    <lineage>
        <taxon>Bacteria</taxon>
        <taxon>Pseudomonadati</taxon>
        <taxon>Pseudomonadota</taxon>
        <taxon>Gammaproteobacteria</taxon>
        <taxon>Vibrionales</taxon>
        <taxon>Vibrionaceae</taxon>
        <taxon>Vibrio</taxon>
    </lineage>
</organism>
<dbReference type="InterPro" id="IPR038072">
    <property type="entry name" value="GspK_central_sf"/>
</dbReference>
<comment type="subcellular location">
    <subcellularLocation>
        <location evidence="1 10">Cell inner membrane</location>
    </subcellularLocation>
</comment>